<evidence type="ECO:0000313" key="2">
    <source>
        <dbReference type="EMBL" id="MBI4596054.1"/>
    </source>
</evidence>
<dbReference type="EMBL" id="JACQWF010000299">
    <property type="protein sequence ID" value="MBI4596054.1"/>
    <property type="molecule type" value="Genomic_DNA"/>
</dbReference>
<dbReference type="PROSITE" id="PS50910">
    <property type="entry name" value="HEPN"/>
    <property type="match status" value="1"/>
</dbReference>
<dbReference type="Proteomes" id="UP000772181">
    <property type="component" value="Unassembled WGS sequence"/>
</dbReference>
<organism evidence="2 3">
    <name type="scientific">Tectimicrobiota bacterium</name>
    <dbReference type="NCBI Taxonomy" id="2528274"/>
    <lineage>
        <taxon>Bacteria</taxon>
        <taxon>Pseudomonadati</taxon>
        <taxon>Nitrospinota/Tectimicrobiota group</taxon>
        <taxon>Candidatus Tectimicrobiota</taxon>
    </lineage>
</organism>
<dbReference type="SUPFAM" id="SSF81593">
    <property type="entry name" value="Nucleotidyltransferase substrate binding subunit/domain"/>
    <property type="match status" value="1"/>
</dbReference>
<comment type="caution">
    <text evidence="2">The sequence shown here is derived from an EMBL/GenBank/DDBJ whole genome shotgun (WGS) entry which is preliminary data.</text>
</comment>
<dbReference type="Gene3D" id="1.20.120.330">
    <property type="entry name" value="Nucleotidyltransferases domain 2"/>
    <property type="match status" value="1"/>
</dbReference>
<gene>
    <name evidence="2" type="ORF">HY730_06715</name>
</gene>
<dbReference type="InterPro" id="IPR007842">
    <property type="entry name" value="HEPN_dom"/>
</dbReference>
<name>A0A933LQT8_UNCTE</name>
<dbReference type="Pfam" id="PF05168">
    <property type="entry name" value="HEPN"/>
    <property type="match status" value="1"/>
</dbReference>
<evidence type="ECO:0000259" key="1">
    <source>
        <dbReference type="PROSITE" id="PS50910"/>
    </source>
</evidence>
<reference evidence="2" key="1">
    <citation type="submission" date="2020-07" db="EMBL/GenBank/DDBJ databases">
        <title>Huge and variable diversity of episymbiotic CPR bacteria and DPANN archaea in groundwater ecosystems.</title>
        <authorList>
            <person name="He C.Y."/>
            <person name="Keren R."/>
            <person name="Whittaker M."/>
            <person name="Farag I.F."/>
            <person name="Doudna J."/>
            <person name="Cate J.H.D."/>
            <person name="Banfield J.F."/>
        </authorList>
    </citation>
    <scope>NUCLEOTIDE SEQUENCE</scope>
    <source>
        <strain evidence="2">NC_groundwater_1482_Ag_S-0.65um_47_24</strain>
    </source>
</reference>
<proteinExistence type="predicted"/>
<dbReference type="AlphaFoldDB" id="A0A933LQT8"/>
<sequence>MSAIDSEILRKVRQWLNFADEDLRLARHALTLSTGVPYRLVAYHAQQCAEKCLKAYLVYHRIDFPYTHNISRLLELCGEPASWAESLVEAEELSFYAVTTRYPG</sequence>
<feature type="domain" description="HEPN" evidence="1">
    <location>
        <begin position="19"/>
        <end position="104"/>
    </location>
</feature>
<protein>
    <submittedName>
        <fullName evidence="2">HEPN domain-containing protein</fullName>
    </submittedName>
</protein>
<evidence type="ECO:0000313" key="3">
    <source>
        <dbReference type="Proteomes" id="UP000772181"/>
    </source>
</evidence>
<dbReference type="SMART" id="SM00748">
    <property type="entry name" value="HEPN"/>
    <property type="match status" value="1"/>
</dbReference>
<accession>A0A933LQT8</accession>